<dbReference type="Proteomes" id="UP000838412">
    <property type="component" value="Chromosome 14"/>
</dbReference>
<dbReference type="Gene3D" id="1.10.10.10">
    <property type="entry name" value="Winged helix-like DNA-binding domain superfamily/Winged helix DNA-binding domain"/>
    <property type="match status" value="1"/>
</dbReference>
<dbReference type="GO" id="GO:0005634">
    <property type="term" value="C:nucleus"/>
    <property type="evidence" value="ECO:0007669"/>
    <property type="project" value="UniProtKB-SubCell"/>
</dbReference>
<evidence type="ECO:0000256" key="1">
    <source>
        <dbReference type="ARBA" id="ARBA00004123"/>
    </source>
</evidence>
<dbReference type="AlphaFoldDB" id="A0A8K0EE12"/>
<dbReference type="GO" id="GO:0045944">
    <property type="term" value="P:positive regulation of transcription by RNA polymerase II"/>
    <property type="evidence" value="ECO:0007669"/>
    <property type="project" value="UniProtKB-ARBA"/>
</dbReference>
<evidence type="ECO:0000256" key="3">
    <source>
        <dbReference type="ARBA" id="ARBA00023125"/>
    </source>
</evidence>
<dbReference type="InterPro" id="IPR001346">
    <property type="entry name" value="Interferon_reg_fact_DNA-bd_dom"/>
</dbReference>
<name>A0A8K0EE12_BRALA</name>
<dbReference type="InterPro" id="IPR036390">
    <property type="entry name" value="WH_DNA-bd_sf"/>
</dbReference>
<dbReference type="GO" id="GO:0002376">
    <property type="term" value="P:immune system process"/>
    <property type="evidence" value="ECO:0007669"/>
    <property type="project" value="TreeGrafter"/>
</dbReference>
<evidence type="ECO:0000256" key="6">
    <source>
        <dbReference type="ARBA" id="ARBA00023242"/>
    </source>
</evidence>
<reference evidence="9" key="1">
    <citation type="submission" date="2022-01" db="EMBL/GenBank/DDBJ databases">
        <authorList>
            <person name="Braso-Vives M."/>
        </authorList>
    </citation>
    <scope>NUCLEOTIDE SEQUENCE</scope>
</reference>
<evidence type="ECO:0000313" key="9">
    <source>
        <dbReference type="EMBL" id="CAH1245509.1"/>
    </source>
</evidence>
<feature type="region of interest" description="Disordered" evidence="7">
    <location>
        <begin position="1"/>
        <end position="20"/>
    </location>
</feature>
<dbReference type="GO" id="GO:0000981">
    <property type="term" value="F:DNA-binding transcription factor activity, RNA polymerase II-specific"/>
    <property type="evidence" value="ECO:0007669"/>
    <property type="project" value="TreeGrafter"/>
</dbReference>
<dbReference type="EMBL" id="OV696699">
    <property type="protein sequence ID" value="CAH1245509.1"/>
    <property type="molecule type" value="Genomic_DNA"/>
</dbReference>
<keyword evidence="6" id="KW-0539">Nucleus</keyword>
<dbReference type="Pfam" id="PF10401">
    <property type="entry name" value="IRF-3"/>
    <property type="match status" value="1"/>
</dbReference>
<accession>A0A8K0EE12</accession>
<feature type="domain" description="IRF tryptophan pentad repeat" evidence="8">
    <location>
        <begin position="61"/>
        <end position="169"/>
    </location>
</feature>
<proteinExistence type="predicted"/>
<evidence type="ECO:0000256" key="7">
    <source>
        <dbReference type="SAM" id="MobiDB-lite"/>
    </source>
</evidence>
<evidence type="ECO:0000256" key="4">
    <source>
        <dbReference type="ARBA" id="ARBA00023159"/>
    </source>
</evidence>
<dbReference type="Pfam" id="PF00605">
    <property type="entry name" value="IRF"/>
    <property type="match status" value="1"/>
</dbReference>
<dbReference type="PANTHER" id="PTHR11949">
    <property type="entry name" value="INTERFERON REGULATORY FACTOR"/>
    <property type="match status" value="1"/>
</dbReference>
<dbReference type="InterPro" id="IPR008984">
    <property type="entry name" value="SMAD_FHA_dom_sf"/>
</dbReference>
<dbReference type="PROSITE" id="PS51507">
    <property type="entry name" value="IRF_2"/>
    <property type="match status" value="1"/>
</dbReference>
<dbReference type="InterPro" id="IPR017855">
    <property type="entry name" value="SMAD-like_dom_sf"/>
</dbReference>
<dbReference type="PRINTS" id="PR00267">
    <property type="entry name" value="INTFRNREGFCT"/>
</dbReference>
<dbReference type="GO" id="GO:0000978">
    <property type="term" value="F:RNA polymerase II cis-regulatory region sequence-specific DNA binding"/>
    <property type="evidence" value="ECO:0007669"/>
    <property type="project" value="TreeGrafter"/>
</dbReference>
<dbReference type="OrthoDB" id="6538197at2759"/>
<evidence type="ECO:0000256" key="5">
    <source>
        <dbReference type="ARBA" id="ARBA00023163"/>
    </source>
</evidence>
<keyword evidence="4" id="KW-0010">Activator</keyword>
<dbReference type="InterPro" id="IPR019471">
    <property type="entry name" value="Interferon_reg_factor-3"/>
</dbReference>
<gene>
    <name evidence="9" type="primary">IRF2</name>
    <name evidence="9" type="ORF">BLAG_LOCUS7809</name>
</gene>
<comment type="subcellular location">
    <subcellularLocation>
        <location evidence="1">Nucleus</location>
    </subcellularLocation>
</comment>
<dbReference type="SUPFAM" id="SSF49879">
    <property type="entry name" value="SMAD/FHA domain"/>
    <property type="match status" value="1"/>
</dbReference>
<evidence type="ECO:0000259" key="8">
    <source>
        <dbReference type="PROSITE" id="PS51507"/>
    </source>
</evidence>
<sequence>MCHSVSKTFQVQTQHSGRSERSQQSLGAFWLTMDQHRLKREMADSLDVEVSLSPQQRPRTRQKLIPWLRERVNSGQVPGVSWQDEARQMVKILWTRKSQHDYNVDQDGAIFKEWAVHTGRYTEGADKPDPSRWKTNFRCAMNKSTEAKYLRDQSQEQGDNPYRLYRLLSPPTTDDGHQNTNGHRVSPVLDEECELLIEPYYGNNMLFRTKPSKGCLLHPPNFQRNGLHVPAELVALPLYTGGNAQKQDQYNRVFSHLGKGIIFRVLNNDLYVTRHCRVRLFCRMVGGRVVTLKKGVKTKVFDYATFMAAIGDYAIGVNQQRPATQVYLSIGQNDPGPPNAHALITVVLRHVTAEQRLRIVDDPQPNMGMCG</sequence>
<dbReference type="PANTHER" id="PTHR11949:SF53">
    <property type="entry name" value="IRF TRYPTOPHAN PENTAD REPEAT DOMAIN-CONTAINING PROTEIN"/>
    <property type="match status" value="1"/>
</dbReference>
<keyword evidence="3" id="KW-0238">DNA-binding</keyword>
<dbReference type="CDD" id="cd00103">
    <property type="entry name" value="IRF"/>
    <property type="match status" value="1"/>
</dbReference>
<evidence type="ECO:0000313" key="10">
    <source>
        <dbReference type="Proteomes" id="UP000838412"/>
    </source>
</evidence>
<protein>
    <submittedName>
        <fullName evidence="9">IRF2 protein</fullName>
    </submittedName>
</protein>
<dbReference type="FunFam" id="1.10.10.10:FF:000041">
    <property type="entry name" value="Interferon regulatory factor 4"/>
    <property type="match status" value="1"/>
</dbReference>
<keyword evidence="5" id="KW-0804">Transcription</keyword>
<dbReference type="Gene3D" id="2.60.200.10">
    <property type="match status" value="1"/>
</dbReference>
<keyword evidence="10" id="KW-1185">Reference proteome</keyword>
<dbReference type="SMART" id="SM00348">
    <property type="entry name" value="IRF"/>
    <property type="match status" value="1"/>
</dbReference>
<organism evidence="9 10">
    <name type="scientific">Branchiostoma lanceolatum</name>
    <name type="common">Common lancelet</name>
    <name type="synonym">Amphioxus lanceolatum</name>
    <dbReference type="NCBI Taxonomy" id="7740"/>
    <lineage>
        <taxon>Eukaryota</taxon>
        <taxon>Metazoa</taxon>
        <taxon>Chordata</taxon>
        <taxon>Cephalochordata</taxon>
        <taxon>Leptocardii</taxon>
        <taxon>Amphioxiformes</taxon>
        <taxon>Branchiostomatidae</taxon>
        <taxon>Branchiostoma</taxon>
    </lineage>
</organism>
<evidence type="ECO:0000256" key="2">
    <source>
        <dbReference type="ARBA" id="ARBA00023015"/>
    </source>
</evidence>
<dbReference type="SMART" id="SM01243">
    <property type="entry name" value="IRF-3"/>
    <property type="match status" value="1"/>
</dbReference>
<dbReference type="SUPFAM" id="SSF46785">
    <property type="entry name" value="Winged helix' DNA-binding domain"/>
    <property type="match status" value="1"/>
</dbReference>
<keyword evidence="2" id="KW-0805">Transcription regulation</keyword>
<dbReference type="InterPro" id="IPR036388">
    <property type="entry name" value="WH-like_DNA-bd_sf"/>
</dbReference>